<dbReference type="Gene3D" id="1.20.58.430">
    <property type="entry name" value="Type IV secretion system, VirB5-domain"/>
    <property type="match status" value="1"/>
</dbReference>
<dbReference type="EMBL" id="CP014206">
    <property type="protein sequence ID" value="AMK12036.1"/>
    <property type="molecule type" value="Genomic_DNA"/>
</dbReference>
<evidence type="ECO:0000313" key="4">
    <source>
        <dbReference type="Proteomes" id="UP000055611"/>
    </source>
</evidence>
<proteinExistence type="predicted"/>
<evidence type="ECO:0000256" key="1">
    <source>
        <dbReference type="SAM" id="SignalP"/>
    </source>
</evidence>
<dbReference type="AlphaFoldDB" id="A0A126QQL7"/>
<gene>
    <name evidence="2" type="ORF">AWY79_13435</name>
    <name evidence="3" type="ORF">EDC59_10536</name>
</gene>
<reference evidence="2 4" key="1">
    <citation type="journal article" date="2016" name="Front. Microbiol.">
        <title>Genome Sequence of the Piezophilic, Mesophilic Sulfate-Reducing Bacterium Desulfovibrio indicus J2T.</title>
        <authorList>
            <person name="Cao J."/>
            <person name="Maignien L."/>
            <person name="Shao Z."/>
            <person name="Alain K."/>
            <person name="Jebbar M."/>
        </authorList>
    </citation>
    <scope>NUCLEOTIDE SEQUENCE [LARGE SCALE GENOMIC DNA]</scope>
    <source>
        <strain evidence="2 4">J2</strain>
    </source>
</reference>
<keyword evidence="4" id="KW-1185">Reference proteome</keyword>
<feature type="signal peptide" evidence="1">
    <location>
        <begin position="1"/>
        <end position="22"/>
    </location>
</feature>
<keyword evidence="1" id="KW-0732">Signal</keyword>
<evidence type="ECO:0000313" key="5">
    <source>
        <dbReference type="Proteomes" id="UP000295506"/>
    </source>
</evidence>
<dbReference type="InterPro" id="IPR023220">
    <property type="entry name" value="T4SS_VirB5-domain"/>
</dbReference>
<name>A0A126QQL7_9BACT</name>
<organism evidence="3 5">
    <name type="scientific">Pseudodesulfovibrio indicus</name>
    <dbReference type="NCBI Taxonomy" id="1716143"/>
    <lineage>
        <taxon>Bacteria</taxon>
        <taxon>Pseudomonadati</taxon>
        <taxon>Thermodesulfobacteriota</taxon>
        <taxon>Desulfovibrionia</taxon>
        <taxon>Desulfovibrionales</taxon>
        <taxon>Desulfovibrionaceae</taxon>
    </lineage>
</organism>
<sequence>MKRTLRLTIFSLALLNTSVAFASGMAVSDALSHIYESKQLENIVQQLETGLKQLELVQQYTDTIQTTYDKAHTNYKRAKGVYDDLMAVKEFYESTKNTWMGRYEQYKGLYDSIANPDLEDFQDLLDGAFVDPRNIDPMEWKKLIDRQFDMRQLALKDLLDKTEKTTQDMGGRIEKAQNLARDIDETGSEKDAMDLNNRLLFEILSVLQEMMAMDSRYQQTMASLEYEGVTEGSIKARQEKLKELESNYEKFRYEVQVINSYGVDVNSDSALDAMDKVINQGL</sequence>
<evidence type="ECO:0000313" key="2">
    <source>
        <dbReference type="EMBL" id="AMK12036.1"/>
    </source>
</evidence>
<dbReference type="RefSeq" id="WP_066804904.1">
    <property type="nucleotide sequence ID" value="NZ_CP014206.1"/>
</dbReference>
<dbReference type="EMBL" id="SOBK01000005">
    <property type="protein sequence ID" value="TDT88635.1"/>
    <property type="molecule type" value="Genomic_DNA"/>
</dbReference>
<evidence type="ECO:0008006" key="6">
    <source>
        <dbReference type="Google" id="ProtNLM"/>
    </source>
</evidence>
<dbReference type="KEGG" id="dej:AWY79_13435"/>
<evidence type="ECO:0000313" key="3">
    <source>
        <dbReference type="EMBL" id="TDT88635.1"/>
    </source>
</evidence>
<accession>A0A126QQL7</accession>
<reference evidence="3 5" key="2">
    <citation type="submission" date="2019-03" db="EMBL/GenBank/DDBJ databases">
        <title>Genomic Encyclopedia of Type Strains, Phase IV (KMG-IV): sequencing the most valuable type-strain genomes for metagenomic binning, comparative biology and taxonomic classification.</title>
        <authorList>
            <person name="Goeker M."/>
        </authorList>
    </citation>
    <scope>NUCLEOTIDE SEQUENCE [LARGE SCALE GENOMIC DNA]</scope>
    <source>
        <strain evidence="3 5">DSM 101483</strain>
    </source>
</reference>
<dbReference type="Proteomes" id="UP000055611">
    <property type="component" value="Chromosome"/>
</dbReference>
<protein>
    <recommendedName>
        <fullName evidence="6">Conjugal transfer protein TrbJ</fullName>
    </recommendedName>
</protein>
<feature type="chain" id="PRO_5044548227" description="Conjugal transfer protein TrbJ" evidence="1">
    <location>
        <begin position="23"/>
        <end position="282"/>
    </location>
</feature>
<dbReference type="Proteomes" id="UP000295506">
    <property type="component" value="Unassembled WGS sequence"/>
</dbReference>
<dbReference type="OrthoDB" id="10005540at2"/>
<dbReference type="SUPFAM" id="SSF101082">
    <property type="entry name" value="Typo IV secretion system protein TraC"/>
    <property type="match status" value="1"/>
</dbReference>